<keyword evidence="4" id="KW-0808">Transferase</keyword>
<dbReference type="OrthoDB" id="9808813at2"/>
<dbReference type="Gene3D" id="1.10.150.20">
    <property type="entry name" value="5' to 3' exonuclease, C-terminal subdomain"/>
    <property type="match status" value="1"/>
</dbReference>
<comment type="similarity">
    <text evidence="1 4">Belongs to the DNA polymerase type-Y family.</text>
</comment>
<dbReference type="EC" id="2.7.7.7" evidence="4"/>
<dbReference type="InterPro" id="IPR043502">
    <property type="entry name" value="DNA/RNA_pol_sf"/>
</dbReference>
<dbReference type="GO" id="GO:0003887">
    <property type="term" value="F:DNA-directed DNA polymerase activity"/>
    <property type="evidence" value="ECO:0007669"/>
    <property type="project" value="UniProtKB-UniRule"/>
</dbReference>
<feature type="site" description="Substrate discrimination" evidence="4">
    <location>
        <position position="14"/>
    </location>
</feature>
<keyword evidence="4" id="KW-0234">DNA repair</keyword>
<keyword evidence="4" id="KW-0460">Magnesium</keyword>
<comment type="subcellular location">
    <subcellularLocation>
        <location evidence="4">Cytoplasm</location>
    </subcellularLocation>
</comment>
<dbReference type="Pfam" id="PF00817">
    <property type="entry name" value="IMS"/>
    <property type="match status" value="1"/>
</dbReference>
<evidence type="ECO:0000256" key="4">
    <source>
        <dbReference type="HAMAP-Rule" id="MF_01113"/>
    </source>
</evidence>
<dbReference type="PANTHER" id="PTHR11076:SF33">
    <property type="entry name" value="DNA POLYMERASE KAPPA"/>
    <property type="match status" value="1"/>
</dbReference>
<organism evidence="6 7">
    <name type="scientific">Flagellimonas pacifica</name>
    <dbReference type="NCBI Taxonomy" id="1247520"/>
    <lineage>
        <taxon>Bacteria</taxon>
        <taxon>Pseudomonadati</taxon>
        <taxon>Bacteroidota</taxon>
        <taxon>Flavobacteriia</taxon>
        <taxon>Flavobacteriales</taxon>
        <taxon>Flavobacteriaceae</taxon>
        <taxon>Flagellimonas</taxon>
    </lineage>
</organism>
<keyword evidence="4" id="KW-0227">DNA damage</keyword>
<dbReference type="CDD" id="cd03586">
    <property type="entry name" value="PolY_Pol_IV_kappa"/>
    <property type="match status" value="1"/>
</dbReference>
<keyword evidence="3 4" id="KW-0239">DNA-directed DNA polymerase</keyword>
<protein>
    <recommendedName>
        <fullName evidence="4">DNA polymerase IV</fullName>
        <shortName evidence="4">Pol IV</shortName>
        <ecNumber evidence="4">2.7.7.7</ecNumber>
    </recommendedName>
</protein>
<dbReference type="Gene3D" id="3.30.70.270">
    <property type="match status" value="1"/>
</dbReference>
<dbReference type="InterPro" id="IPR017961">
    <property type="entry name" value="DNA_pol_Y-fam_little_finger"/>
</dbReference>
<accession>A0A285MVG7</accession>
<dbReference type="GO" id="GO:0006281">
    <property type="term" value="P:DNA repair"/>
    <property type="evidence" value="ECO:0007669"/>
    <property type="project" value="UniProtKB-UniRule"/>
</dbReference>
<dbReference type="GO" id="GO:0042276">
    <property type="term" value="P:error-prone translesion synthesis"/>
    <property type="evidence" value="ECO:0007669"/>
    <property type="project" value="TreeGrafter"/>
</dbReference>
<dbReference type="PROSITE" id="PS50173">
    <property type="entry name" value="UMUC"/>
    <property type="match status" value="1"/>
</dbReference>
<dbReference type="NCBIfam" id="NF002677">
    <property type="entry name" value="PRK02406.1"/>
    <property type="match status" value="1"/>
</dbReference>
<dbReference type="Gene3D" id="3.30.1490.100">
    <property type="entry name" value="DNA polymerase, Y-family, little finger domain"/>
    <property type="match status" value="1"/>
</dbReference>
<dbReference type="AlphaFoldDB" id="A0A285MVG7"/>
<proteinExistence type="inferred from homology"/>
<dbReference type="GO" id="GO:0006261">
    <property type="term" value="P:DNA-templated DNA replication"/>
    <property type="evidence" value="ECO:0007669"/>
    <property type="project" value="UniProtKB-UniRule"/>
</dbReference>
<dbReference type="InterPro" id="IPR036775">
    <property type="entry name" value="DNA_pol_Y-fam_lit_finger_sf"/>
</dbReference>
<keyword evidence="4" id="KW-0238">DNA-binding</keyword>
<dbReference type="GO" id="GO:0009432">
    <property type="term" value="P:SOS response"/>
    <property type="evidence" value="ECO:0007669"/>
    <property type="project" value="TreeGrafter"/>
</dbReference>
<dbReference type="HAMAP" id="MF_01113">
    <property type="entry name" value="DNApol_IV"/>
    <property type="match status" value="1"/>
</dbReference>
<keyword evidence="4" id="KW-0963">Cytoplasm</keyword>
<keyword evidence="4" id="KW-0235">DNA replication</keyword>
<evidence type="ECO:0000313" key="7">
    <source>
        <dbReference type="Proteomes" id="UP000219048"/>
    </source>
</evidence>
<keyword evidence="4" id="KW-0479">Metal-binding</keyword>
<dbReference type="Proteomes" id="UP000219048">
    <property type="component" value="Unassembled WGS sequence"/>
</dbReference>
<comment type="catalytic activity">
    <reaction evidence="4">
        <text>DNA(n) + a 2'-deoxyribonucleoside 5'-triphosphate = DNA(n+1) + diphosphate</text>
        <dbReference type="Rhea" id="RHEA:22508"/>
        <dbReference type="Rhea" id="RHEA-COMP:17339"/>
        <dbReference type="Rhea" id="RHEA-COMP:17340"/>
        <dbReference type="ChEBI" id="CHEBI:33019"/>
        <dbReference type="ChEBI" id="CHEBI:61560"/>
        <dbReference type="ChEBI" id="CHEBI:173112"/>
        <dbReference type="EC" id="2.7.7.7"/>
    </reaction>
</comment>
<feature type="active site" evidence="4">
    <location>
        <position position="104"/>
    </location>
</feature>
<evidence type="ECO:0000313" key="6">
    <source>
        <dbReference type="EMBL" id="SNZ01192.1"/>
    </source>
</evidence>
<dbReference type="InterPro" id="IPR050116">
    <property type="entry name" value="DNA_polymerase-Y"/>
</dbReference>
<evidence type="ECO:0000256" key="2">
    <source>
        <dbReference type="ARBA" id="ARBA00022457"/>
    </source>
</evidence>
<dbReference type="Gene3D" id="3.40.1170.60">
    <property type="match status" value="1"/>
</dbReference>
<sequence length="404" mass="45900">MEKTILHLDLDTFYVSVERIINTELKYKPLLVGGTSDRGVVAACSYETRGFGVHSGMPMKMAKELCPEAVVIRGNAGTYSKYSDVVTDIIKEHVPLFEKSSIDEFYADLSGMDRFFGSYKYASEMRQKIIKETGLPISFGLSVNKVVSKVATNEAKPNNQLKIDFGHEKPFLAPLSIKKIPMVGDKTYQTLRNLGIRKVRMVQEMPMDIMQRVLGANGRVIWKRANGMDNTPVIPFCDRKSISTERTFDRDTIDVIKLKGILLAMTENLAYQLRRGDKLTACIAVKIRYSDFNTYSKQLRIPYTSADHILIPKILELFKILYNKRMLVRLIGIRFSHLVSGNYQINLFEDTEEALNLYQAMDYVRNRFGSRSVIRASAMDAKTIGSMHNPFNGEPPVVLAHRKQ</sequence>
<dbReference type="PANTHER" id="PTHR11076">
    <property type="entry name" value="DNA REPAIR POLYMERASE UMUC / TRANSFERASE FAMILY MEMBER"/>
    <property type="match status" value="1"/>
</dbReference>
<keyword evidence="7" id="KW-1185">Reference proteome</keyword>
<dbReference type="Pfam" id="PF11799">
    <property type="entry name" value="IMS_C"/>
    <property type="match status" value="1"/>
</dbReference>
<dbReference type="InterPro" id="IPR001126">
    <property type="entry name" value="UmuC"/>
</dbReference>
<dbReference type="SUPFAM" id="SSF100879">
    <property type="entry name" value="Lesion bypass DNA polymerase (Y-family), little finger domain"/>
    <property type="match status" value="1"/>
</dbReference>
<dbReference type="GO" id="GO:0005829">
    <property type="term" value="C:cytosol"/>
    <property type="evidence" value="ECO:0007669"/>
    <property type="project" value="TreeGrafter"/>
</dbReference>
<dbReference type="EMBL" id="OBEH01000005">
    <property type="protein sequence ID" value="SNZ01192.1"/>
    <property type="molecule type" value="Genomic_DNA"/>
</dbReference>
<keyword evidence="2 4" id="KW-0515">Mutator protein</keyword>
<evidence type="ECO:0000256" key="1">
    <source>
        <dbReference type="ARBA" id="ARBA00010945"/>
    </source>
</evidence>
<dbReference type="SUPFAM" id="SSF56672">
    <property type="entry name" value="DNA/RNA polymerases"/>
    <property type="match status" value="1"/>
</dbReference>
<dbReference type="RefSeq" id="WP_097046657.1">
    <property type="nucleotide sequence ID" value="NZ_OBEH01000005.1"/>
</dbReference>
<dbReference type="InterPro" id="IPR043128">
    <property type="entry name" value="Rev_trsase/Diguanyl_cyclase"/>
</dbReference>
<keyword evidence="4" id="KW-0548">Nucleotidyltransferase</keyword>
<feature type="binding site" evidence="4">
    <location>
        <position position="103"/>
    </location>
    <ligand>
        <name>Mg(2+)</name>
        <dbReference type="ChEBI" id="CHEBI:18420"/>
    </ligand>
</feature>
<comment type="function">
    <text evidence="4">Poorly processive, error-prone DNA polymerase involved in untargeted mutagenesis. Copies undamaged DNA at stalled replication forks, which arise in vivo from mismatched or misaligned primer ends. These misaligned primers can be extended by PolIV. Exhibits no 3'-5' exonuclease (proofreading) activity. May be involved in translesional synthesis, in conjunction with the beta clamp from PolIII.</text>
</comment>
<comment type="subunit">
    <text evidence="4">Monomer.</text>
</comment>
<reference evidence="7" key="1">
    <citation type="submission" date="2017-09" db="EMBL/GenBank/DDBJ databases">
        <authorList>
            <person name="Varghese N."/>
            <person name="Submissions S."/>
        </authorList>
    </citation>
    <scope>NUCLEOTIDE SEQUENCE [LARGE SCALE GENOMIC DNA]</scope>
    <source>
        <strain evidence="7">DSM 25885</strain>
    </source>
</reference>
<feature type="domain" description="UmuC" evidence="5">
    <location>
        <begin position="5"/>
        <end position="184"/>
    </location>
</feature>
<feature type="binding site" evidence="4">
    <location>
        <position position="9"/>
    </location>
    <ligand>
        <name>Mg(2+)</name>
        <dbReference type="ChEBI" id="CHEBI:18420"/>
    </ligand>
</feature>
<gene>
    <name evidence="4" type="primary">dinB</name>
    <name evidence="6" type="ORF">SAMN06265377_3028</name>
</gene>
<dbReference type="GO" id="GO:0003684">
    <property type="term" value="F:damaged DNA binding"/>
    <property type="evidence" value="ECO:0007669"/>
    <property type="project" value="InterPro"/>
</dbReference>
<evidence type="ECO:0000259" key="5">
    <source>
        <dbReference type="PROSITE" id="PS50173"/>
    </source>
</evidence>
<name>A0A285MVG7_9FLAO</name>
<comment type="cofactor">
    <cofactor evidence="4">
        <name>Mg(2+)</name>
        <dbReference type="ChEBI" id="CHEBI:18420"/>
    </cofactor>
    <text evidence="4">Binds 2 magnesium ions per subunit.</text>
</comment>
<dbReference type="InterPro" id="IPR022880">
    <property type="entry name" value="DNApol_IV"/>
</dbReference>
<dbReference type="GO" id="GO:0000287">
    <property type="term" value="F:magnesium ion binding"/>
    <property type="evidence" value="ECO:0007669"/>
    <property type="project" value="UniProtKB-UniRule"/>
</dbReference>
<evidence type="ECO:0000256" key="3">
    <source>
        <dbReference type="ARBA" id="ARBA00022932"/>
    </source>
</evidence>